<feature type="region of interest" description="Disordered" evidence="1">
    <location>
        <begin position="67"/>
        <end position="89"/>
    </location>
</feature>
<feature type="compositionally biased region" description="Polar residues" evidence="1">
    <location>
        <begin position="71"/>
        <end position="81"/>
    </location>
</feature>
<dbReference type="EMBL" id="CAMKVN010005907">
    <property type="protein sequence ID" value="CAI2189569.1"/>
    <property type="molecule type" value="Genomic_DNA"/>
</dbReference>
<name>A0A9W4T203_9GLOM</name>
<reference evidence="2" key="1">
    <citation type="submission" date="2022-08" db="EMBL/GenBank/DDBJ databases">
        <authorList>
            <person name="Kallberg Y."/>
            <person name="Tangrot J."/>
            <person name="Rosling A."/>
        </authorList>
    </citation>
    <scope>NUCLEOTIDE SEQUENCE</scope>
    <source>
        <strain evidence="2">Wild A</strain>
    </source>
</reference>
<dbReference type="Proteomes" id="UP001153678">
    <property type="component" value="Unassembled WGS sequence"/>
</dbReference>
<comment type="caution">
    <text evidence="2">The sequence shown here is derived from an EMBL/GenBank/DDBJ whole genome shotgun (WGS) entry which is preliminary data.</text>
</comment>
<protein>
    <submittedName>
        <fullName evidence="2">2528_t:CDS:1</fullName>
    </submittedName>
</protein>
<evidence type="ECO:0000313" key="3">
    <source>
        <dbReference type="Proteomes" id="UP001153678"/>
    </source>
</evidence>
<evidence type="ECO:0000313" key="2">
    <source>
        <dbReference type="EMBL" id="CAI2189569.1"/>
    </source>
</evidence>
<gene>
    <name evidence="2" type="ORF">FWILDA_LOCUS14144</name>
</gene>
<accession>A0A9W4T203</accession>
<evidence type="ECO:0000256" key="1">
    <source>
        <dbReference type="SAM" id="MobiDB-lite"/>
    </source>
</evidence>
<sequence>MAKTSETPSSELAKYTKEINKSLKDDCKREKGRDTIDKIAQEILACRQVVSRYESVERYSVMNDPPCNCLKGSQSSVPEQSTNRHEEVG</sequence>
<dbReference type="AlphaFoldDB" id="A0A9W4T203"/>
<proteinExistence type="predicted"/>
<keyword evidence="3" id="KW-1185">Reference proteome</keyword>
<feature type="non-terminal residue" evidence="2">
    <location>
        <position position="1"/>
    </location>
</feature>
<organism evidence="2 3">
    <name type="scientific">Funneliformis geosporum</name>
    <dbReference type="NCBI Taxonomy" id="1117311"/>
    <lineage>
        <taxon>Eukaryota</taxon>
        <taxon>Fungi</taxon>
        <taxon>Fungi incertae sedis</taxon>
        <taxon>Mucoromycota</taxon>
        <taxon>Glomeromycotina</taxon>
        <taxon>Glomeromycetes</taxon>
        <taxon>Glomerales</taxon>
        <taxon>Glomeraceae</taxon>
        <taxon>Funneliformis</taxon>
    </lineage>
</organism>